<dbReference type="InterPro" id="IPR047589">
    <property type="entry name" value="DUF11_rpt"/>
</dbReference>
<dbReference type="EMBL" id="JBHRTS010000001">
    <property type="protein sequence ID" value="MFC3192862.1"/>
    <property type="molecule type" value="Genomic_DNA"/>
</dbReference>
<evidence type="ECO:0000313" key="3">
    <source>
        <dbReference type="Proteomes" id="UP001595533"/>
    </source>
</evidence>
<organism evidence="2 3">
    <name type="scientific">Marinicella sediminis</name>
    <dbReference type="NCBI Taxonomy" id="1792834"/>
    <lineage>
        <taxon>Bacteria</taxon>
        <taxon>Pseudomonadati</taxon>
        <taxon>Pseudomonadota</taxon>
        <taxon>Gammaproteobacteria</taxon>
        <taxon>Lysobacterales</taxon>
        <taxon>Marinicellaceae</taxon>
        <taxon>Marinicella</taxon>
    </lineage>
</organism>
<dbReference type="Pfam" id="PF01345">
    <property type="entry name" value="DUF11"/>
    <property type="match status" value="1"/>
</dbReference>
<dbReference type="Gene3D" id="2.60.40.10">
    <property type="entry name" value="Immunoglobulins"/>
    <property type="match status" value="1"/>
</dbReference>
<dbReference type="InterPro" id="IPR001434">
    <property type="entry name" value="OmcB-like_DUF11"/>
</dbReference>
<dbReference type="RefSeq" id="WP_077409529.1">
    <property type="nucleotide sequence ID" value="NZ_JBHRTS010000001.1"/>
</dbReference>
<dbReference type="NCBIfam" id="TIGR01451">
    <property type="entry name" value="B_ant_repeat"/>
    <property type="match status" value="1"/>
</dbReference>
<dbReference type="Proteomes" id="UP001595533">
    <property type="component" value="Unassembled WGS sequence"/>
</dbReference>
<accession>A0ABV7J6Y7</accession>
<protein>
    <submittedName>
        <fullName evidence="2">DUF11 domain-containing protein</fullName>
    </submittedName>
</protein>
<proteinExistence type="predicted"/>
<name>A0ABV7J6Y7_9GAMM</name>
<sequence length="487" mass="53385">MNKNKRDKTTGAIILMLSLSVAWAGSIWTLGSTPTSELFNGISSADGDFIVAVGENGTIVHFQNNDSGTVIPSGTTEELYDVYVSSNDFAVAAGEDVVLLWDGNQWSDLFTSNTNTVYTGTWISPQEDVVLYESLGQFNIICPYHPGAQDQPFCRAYQQPMITACGESNDIKLLMGSGNIEHVNNFLNDLSNNGPIHIEPVPLSLTAIWSPPQTCLPGSVEPLELFAIRNGNDFWYFDGAEWSDMNISIPGDQTLTWLSGTSRNNIIATGFKPDGMGGNTGVIWLYDGQNWTEDTNLPNGTPGLSDLLAIINPPDLIFAEGFDSAARHSRGGQIAQVDIMAAAEEGKFVSTAQLFPGSASDLRVSKRLLTPEPIRLGQRITFQIVLQNLGLDTATDFRFLDGYENNIQLVSDQCNMQEFNVYAGWRYRDTRITTMAPGDVITCTMEFDVVGPVGESLYNYAAVSELNESNYRNNRSDVKNIFIQPAQ</sequence>
<feature type="domain" description="DUF11" evidence="1">
    <location>
        <begin position="361"/>
        <end position="478"/>
    </location>
</feature>
<dbReference type="InterPro" id="IPR013783">
    <property type="entry name" value="Ig-like_fold"/>
</dbReference>
<reference evidence="3" key="1">
    <citation type="journal article" date="2019" name="Int. J. Syst. Evol. Microbiol.">
        <title>The Global Catalogue of Microorganisms (GCM) 10K type strain sequencing project: providing services to taxonomists for standard genome sequencing and annotation.</title>
        <authorList>
            <consortium name="The Broad Institute Genomics Platform"/>
            <consortium name="The Broad Institute Genome Sequencing Center for Infectious Disease"/>
            <person name="Wu L."/>
            <person name="Ma J."/>
        </authorList>
    </citation>
    <scope>NUCLEOTIDE SEQUENCE [LARGE SCALE GENOMIC DNA]</scope>
    <source>
        <strain evidence="3">KCTC 42953</strain>
    </source>
</reference>
<evidence type="ECO:0000313" key="2">
    <source>
        <dbReference type="EMBL" id="MFC3192862.1"/>
    </source>
</evidence>
<keyword evidence="3" id="KW-1185">Reference proteome</keyword>
<dbReference type="SUPFAM" id="SSF82171">
    <property type="entry name" value="DPP6 N-terminal domain-like"/>
    <property type="match status" value="1"/>
</dbReference>
<evidence type="ECO:0000259" key="1">
    <source>
        <dbReference type="Pfam" id="PF01345"/>
    </source>
</evidence>
<gene>
    <name evidence="2" type="ORF">ACFODZ_01285</name>
</gene>
<comment type="caution">
    <text evidence="2">The sequence shown here is derived from an EMBL/GenBank/DDBJ whole genome shotgun (WGS) entry which is preliminary data.</text>
</comment>